<reference evidence="1" key="1">
    <citation type="submission" date="2023-10" db="EMBL/GenBank/DDBJ databases">
        <title>Genome assembly of Pristionchus species.</title>
        <authorList>
            <person name="Yoshida K."/>
            <person name="Sommer R.J."/>
        </authorList>
    </citation>
    <scope>NUCLEOTIDE SEQUENCE</scope>
    <source>
        <strain evidence="1">RS0144</strain>
    </source>
</reference>
<proteinExistence type="predicted"/>
<gene>
    <name evidence="1" type="ORF">PENTCL1PPCAC_12409</name>
</gene>
<sequence length="96" mass="10985">PPRKKERQEGAMNLSPENARSGYFRFVFDKVSMLDLTGRFSNESVVGGVPWRTRVVKNGRGGKDRLVVFLYSWMSQQWSIEVSFGVILVNSDSRKN</sequence>
<dbReference type="InterPro" id="IPR002083">
    <property type="entry name" value="MATH/TRAF_dom"/>
</dbReference>
<dbReference type="AlphaFoldDB" id="A0AAV5TC04"/>
<evidence type="ECO:0008006" key="3">
    <source>
        <dbReference type="Google" id="ProtNLM"/>
    </source>
</evidence>
<dbReference type="InterPro" id="IPR008974">
    <property type="entry name" value="TRAF-like"/>
</dbReference>
<keyword evidence="2" id="KW-1185">Reference proteome</keyword>
<dbReference type="Gene3D" id="2.60.210.10">
    <property type="entry name" value="Apoptosis, Tumor Necrosis Factor Receptor Associated Protein 2, Chain A"/>
    <property type="match status" value="1"/>
</dbReference>
<evidence type="ECO:0000313" key="1">
    <source>
        <dbReference type="EMBL" id="GMS90234.1"/>
    </source>
</evidence>
<dbReference type="SUPFAM" id="SSF49599">
    <property type="entry name" value="TRAF domain-like"/>
    <property type="match status" value="1"/>
</dbReference>
<evidence type="ECO:0000313" key="2">
    <source>
        <dbReference type="Proteomes" id="UP001432027"/>
    </source>
</evidence>
<comment type="caution">
    <text evidence="1">The sequence shown here is derived from an EMBL/GenBank/DDBJ whole genome shotgun (WGS) entry which is preliminary data.</text>
</comment>
<organism evidence="1 2">
    <name type="scientific">Pristionchus entomophagus</name>
    <dbReference type="NCBI Taxonomy" id="358040"/>
    <lineage>
        <taxon>Eukaryota</taxon>
        <taxon>Metazoa</taxon>
        <taxon>Ecdysozoa</taxon>
        <taxon>Nematoda</taxon>
        <taxon>Chromadorea</taxon>
        <taxon>Rhabditida</taxon>
        <taxon>Rhabditina</taxon>
        <taxon>Diplogasteromorpha</taxon>
        <taxon>Diplogasteroidea</taxon>
        <taxon>Neodiplogasteridae</taxon>
        <taxon>Pristionchus</taxon>
    </lineage>
</organism>
<name>A0AAV5TC04_9BILA</name>
<dbReference type="EMBL" id="BTSX01000003">
    <property type="protein sequence ID" value="GMS90234.1"/>
    <property type="molecule type" value="Genomic_DNA"/>
</dbReference>
<accession>A0AAV5TC04</accession>
<feature type="non-terminal residue" evidence="1">
    <location>
        <position position="96"/>
    </location>
</feature>
<feature type="non-terminal residue" evidence="1">
    <location>
        <position position="1"/>
    </location>
</feature>
<dbReference type="Proteomes" id="UP001432027">
    <property type="component" value="Unassembled WGS sequence"/>
</dbReference>
<protein>
    <recommendedName>
        <fullName evidence="3">MATH domain-containing protein</fullName>
    </recommendedName>
</protein>
<dbReference type="CDD" id="cd00121">
    <property type="entry name" value="MATH"/>
    <property type="match status" value="1"/>
</dbReference>